<dbReference type="EMBL" id="SJPK01000026">
    <property type="protein sequence ID" value="TWT55382.1"/>
    <property type="molecule type" value="Genomic_DNA"/>
</dbReference>
<evidence type="ECO:0000313" key="1">
    <source>
        <dbReference type="EMBL" id="TWT55382.1"/>
    </source>
</evidence>
<gene>
    <name evidence="1" type="ORF">CA85_49550</name>
</gene>
<name>A0A5C5WZN1_9BACT</name>
<dbReference type="Proteomes" id="UP000318053">
    <property type="component" value="Unassembled WGS sequence"/>
</dbReference>
<protein>
    <submittedName>
        <fullName evidence="1">Uncharacterized protein</fullName>
    </submittedName>
</protein>
<sequence length="117" mass="13474">MLEASEIDTTIAPRCRRKLGMQTPFWRQRVSRGANDVAVTTRERNSSLQPAKTGGRVHKIVCWSVLWSHSWRHVLSSFDEIVFHQPMLETLEAGRVDDVKLTFPLALNTIDDRRICK</sequence>
<keyword evidence="2" id="KW-1185">Reference proteome</keyword>
<dbReference type="AlphaFoldDB" id="A0A5C5WZN1"/>
<organism evidence="1 2">
    <name type="scientific">Allorhodopirellula solitaria</name>
    <dbReference type="NCBI Taxonomy" id="2527987"/>
    <lineage>
        <taxon>Bacteria</taxon>
        <taxon>Pseudomonadati</taxon>
        <taxon>Planctomycetota</taxon>
        <taxon>Planctomycetia</taxon>
        <taxon>Pirellulales</taxon>
        <taxon>Pirellulaceae</taxon>
        <taxon>Allorhodopirellula</taxon>
    </lineage>
</organism>
<comment type="caution">
    <text evidence="1">The sequence shown here is derived from an EMBL/GenBank/DDBJ whole genome shotgun (WGS) entry which is preliminary data.</text>
</comment>
<reference evidence="1 2" key="1">
    <citation type="submission" date="2019-02" db="EMBL/GenBank/DDBJ databases">
        <title>Deep-cultivation of Planctomycetes and their phenomic and genomic characterization uncovers novel biology.</title>
        <authorList>
            <person name="Wiegand S."/>
            <person name="Jogler M."/>
            <person name="Boedeker C."/>
            <person name="Pinto D."/>
            <person name="Vollmers J."/>
            <person name="Rivas-Marin E."/>
            <person name="Kohn T."/>
            <person name="Peeters S.H."/>
            <person name="Heuer A."/>
            <person name="Rast P."/>
            <person name="Oberbeckmann S."/>
            <person name="Bunk B."/>
            <person name="Jeske O."/>
            <person name="Meyerdierks A."/>
            <person name="Storesund J.E."/>
            <person name="Kallscheuer N."/>
            <person name="Luecker S."/>
            <person name="Lage O.M."/>
            <person name="Pohl T."/>
            <person name="Merkel B.J."/>
            <person name="Hornburger P."/>
            <person name="Mueller R.-W."/>
            <person name="Bruemmer F."/>
            <person name="Labrenz M."/>
            <person name="Spormann A.M."/>
            <person name="Op Den Camp H."/>
            <person name="Overmann J."/>
            <person name="Amann R."/>
            <person name="Jetten M.S.M."/>
            <person name="Mascher T."/>
            <person name="Medema M.H."/>
            <person name="Devos D.P."/>
            <person name="Kaster A.-K."/>
            <person name="Ovreas L."/>
            <person name="Rohde M."/>
            <person name="Galperin M.Y."/>
            <person name="Jogler C."/>
        </authorList>
    </citation>
    <scope>NUCLEOTIDE SEQUENCE [LARGE SCALE GENOMIC DNA]</scope>
    <source>
        <strain evidence="1 2">CA85</strain>
    </source>
</reference>
<accession>A0A5C5WZN1</accession>
<evidence type="ECO:0000313" key="2">
    <source>
        <dbReference type="Proteomes" id="UP000318053"/>
    </source>
</evidence>
<proteinExistence type="predicted"/>